<name>A0ABU1ASS5_9BACT</name>
<proteinExistence type="predicted"/>
<comment type="caution">
    <text evidence="1">The sequence shown here is derived from an EMBL/GenBank/DDBJ whole genome shotgun (WGS) entry which is preliminary data.</text>
</comment>
<evidence type="ECO:0000313" key="2">
    <source>
        <dbReference type="Proteomes" id="UP001225316"/>
    </source>
</evidence>
<organism evidence="1 2">
    <name type="scientific">Thalassobacterium maritimum</name>
    <dbReference type="NCBI Taxonomy" id="3041265"/>
    <lineage>
        <taxon>Bacteria</taxon>
        <taxon>Pseudomonadati</taxon>
        <taxon>Verrucomicrobiota</taxon>
        <taxon>Opitutia</taxon>
        <taxon>Puniceicoccales</taxon>
        <taxon>Coraliomargaritaceae</taxon>
        <taxon>Thalassobacterium</taxon>
    </lineage>
</organism>
<dbReference type="EMBL" id="JARXHW010000002">
    <property type="protein sequence ID" value="MDQ8206195.1"/>
    <property type="molecule type" value="Genomic_DNA"/>
</dbReference>
<dbReference type="Proteomes" id="UP001225316">
    <property type="component" value="Unassembled WGS sequence"/>
</dbReference>
<protein>
    <submittedName>
        <fullName evidence="1">Uncharacterized protein</fullName>
    </submittedName>
</protein>
<sequence>MSLTLPAVCSYMRECKVGWQAARMRGADGVKHRRWYAAEYWKMRRCLAAYANDEIEG</sequence>
<evidence type="ECO:0000313" key="1">
    <source>
        <dbReference type="EMBL" id="MDQ8206195.1"/>
    </source>
</evidence>
<reference evidence="1 2" key="1">
    <citation type="submission" date="2023-04" db="EMBL/GenBank/DDBJ databases">
        <title>A novel bacteria isolated from coastal sediment.</title>
        <authorList>
            <person name="Liu X.-J."/>
            <person name="Du Z.-J."/>
        </authorList>
    </citation>
    <scope>NUCLEOTIDE SEQUENCE [LARGE SCALE GENOMIC DNA]</scope>
    <source>
        <strain evidence="1 2">SDUM461003</strain>
    </source>
</reference>
<accession>A0ABU1ASS5</accession>
<gene>
    <name evidence="1" type="ORF">QEH52_01645</name>
</gene>
<keyword evidence="2" id="KW-1185">Reference proteome</keyword>